<gene>
    <name evidence="3" type="ORF">JCM9152_3425</name>
</gene>
<dbReference type="RefSeq" id="WP_035346141.1">
    <property type="nucleotide sequence ID" value="NZ_BAUU01000026.1"/>
</dbReference>
<dbReference type="Pfam" id="PF22768">
    <property type="entry name" value="SPP1_Dit"/>
    <property type="match status" value="1"/>
</dbReference>
<evidence type="ECO:0000313" key="3">
    <source>
        <dbReference type="EMBL" id="GAE31925.1"/>
    </source>
</evidence>
<dbReference type="Gene3D" id="2.40.30.200">
    <property type="match status" value="1"/>
</dbReference>
<name>W4QIJ4_9BACI</name>
<dbReference type="OrthoDB" id="3078561at2"/>
<dbReference type="AlphaFoldDB" id="W4QIJ4"/>
<proteinExistence type="predicted"/>
<evidence type="ECO:0000259" key="1">
    <source>
        <dbReference type="Pfam" id="PF05709"/>
    </source>
</evidence>
<feature type="domain" description="Siphovirus-type tail component C-terminal" evidence="2">
    <location>
        <begin position="138"/>
        <end position="230"/>
    </location>
</feature>
<accession>W4QIJ4</accession>
<dbReference type="NCBIfam" id="TIGR01633">
    <property type="entry name" value="phi3626_gp14_N"/>
    <property type="match status" value="1"/>
</dbReference>
<dbReference type="Gene3D" id="2.60.120.860">
    <property type="match status" value="1"/>
</dbReference>
<sequence>MIFNGIDKEYIRVTSELFRPPTPPVEFLTTPKLTGGDRVRKKSFTSAELTVPITITGNKRIEERKEDLSTWLVHDQPKKLLFKDSPQRYYLALYHDMELEENYTFAKGHIRFYLPIACRFGEDKQIDIHSTFTSFLITGQLEMPWKSRTVFMNNESSFTLENGQGGMIRLNYGFIENDVLEIDYTKREIRLNGENLAVALSLQSKWFLLKPGENTLRTNQPTTVTYTERFY</sequence>
<dbReference type="EMBL" id="BAUU01000026">
    <property type="protein sequence ID" value="GAE31925.1"/>
    <property type="molecule type" value="Genomic_DNA"/>
</dbReference>
<organism evidence="3 4">
    <name type="scientific">Halalkalibacter hemicellulosilyticusJCM 9152</name>
    <dbReference type="NCBI Taxonomy" id="1236971"/>
    <lineage>
        <taxon>Bacteria</taxon>
        <taxon>Bacillati</taxon>
        <taxon>Bacillota</taxon>
        <taxon>Bacilli</taxon>
        <taxon>Bacillales</taxon>
        <taxon>Bacillaceae</taxon>
        <taxon>Halalkalibacter</taxon>
    </lineage>
</organism>
<reference evidence="3" key="1">
    <citation type="journal article" date="2014" name="Genome Announc.">
        <title>Draft Genome Sequences of Three Alkaliphilic Bacillus Strains, Bacillus wakoensis JCM 9140T, Bacillus akibai JCM 9157T, and Bacillus hemicellulosilyticus JCM 9152T.</title>
        <authorList>
            <person name="Yuki M."/>
            <person name="Oshima K."/>
            <person name="Suda W."/>
            <person name="Oshida Y."/>
            <person name="Kitamura K."/>
            <person name="Iida T."/>
            <person name="Hattori M."/>
            <person name="Ohkuma M."/>
        </authorList>
    </citation>
    <scope>NUCLEOTIDE SEQUENCE [LARGE SCALE GENOMIC DNA]</scope>
    <source>
        <strain evidence="3">JCM 9152</strain>
    </source>
</reference>
<feature type="domain" description="Siphovirus-type tail component RIFT-related" evidence="1">
    <location>
        <begin position="15"/>
        <end position="113"/>
    </location>
</feature>
<evidence type="ECO:0000259" key="2">
    <source>
        <dbReference type="Pfam" id="PF22768"/>
    </source>
</evidence>
<keyword evidence="4" id="KW-1185">Reference proteome</keyword>
<dbReference type="STRING" id="1236971.JCM9152_3425"/>
<comment type="caution">
    <text evidence="3">The sequence shown here is derived from an EMBL/GenBank/DDBJ whole genome shotgun (WGS) entry which is preliminary data.</text>
</comment>
<protein>
    <submittedName>
        <fullName evidence="3">Uncharacterized protein</fullName>
    </submittedName>
</protein>
<dbReference type="Proteomes" id="UP000018895">
    <property type="component" value="Unassembled WGS sequence"/>
</dbReference>
<dbReference type="InterPro" id="IPR006520">
    <property type="entry name" value="Dit_BPSPP_N"/>
</dbReference>
<dbReference type="InterPro" id="IPR054738">
    <property type="entry name" value="Siphovirus-type_tail_C"/>
</dbReference>
<dbReference type="InterPro" id="IPR008841">
    <property type="entry name" value="Siphovirus-type_tail_N"/>
</dbReference>
<dbReference type="Pfam" id="PF05709">
    <property type="entry name" value="Sipho_tail"/>
    <property type="match status" value="1"/>
</dbReference>
<evidence type="ECO:0000313" key="4">
    <source>
        <dbReference type="Proteomes" id="UP000018895"/>
    </source>
</evidence>